<evidence type="ECO:0000256" key="1">
    <source>
        <dbReference type="SAM" id="MobiDB-lite"/>
    </source>
</evidence>
<keyword evidence="4" id="KW-1185">Reference proteome</keyword>
<feature type="region of interest" description="Disordered" evidence="1">
    <location>
        <begin position="1"/>
        <end position="34"/>
    </location>
</feature>
<feature type="transmembrane region" description="Helical" evidence="2">
    <location>
        <begin position="131"/>
        <end position="149"/>
    </location>
</feature>
<keyword evidence="2" id="KW-0472">Membrane</keyword>
<keyword evidence="2" id="KW-0812">Transmembrane</keyword>
<feature type="compositionally biased region" description="Low complexity" evidence="1">
    <location>
        <begin position="17"/>
        <end position="34"/>
    </location>
</feature>
<feature type="transmembrane region" description="Helical" evidence="2">
    <location>
        <begin position="80"/>
        <end position="100"/>
    </location>
</feature>
<sequence>MAPVPEDNPAPRPPGPDASGAPGAPGALDASGASGGASVTAGSLNLPLSPVAADRVRWSSVVATLVAAVALLVAQDSGYAATLGVTLVLGLALAWGWPLLSGSWTPEATTVVLAVASVAIVLSALREDLLWVPAAVAFGIVLSFFGQLVRRTGREGLVLTLLSSFGGLVVIASGTTAVVAADTDRGQAVAVVAMAAVGAAVVTDLLAGVRAAVPVLGFVALAVAVLAAVVAASRFAGVGTLEALGIGAAAGTVSWSFRRVLALQPAMLTVRGQVGAGVGSVLVVGAVVHLFAVLA</sequence>
<evidence type="ECO:0000313" key="3">
    <source>
        <dbReference type="EMBL" id="GEO29887.1"/>
    </source>
</evidence>
<gene>
    <name evidence="3" type="ORF">TAE01_16970</name>
</gene>
<dbReference type="AlphaFoldDB" id="A0A512D098"/>
<feature type="transmembrane region" description="Helical" evidence="2">
    <location>
        <begin position="56"/>
        <end position="74"/>
    </location>
</feature>
<dbReference type="Proteomes" id="UP000321534">
    <property type="component" value="Unassembled WGS sequence"/>
</dbReference>
<evidence type="ECO:0000256" key="2">
    <source>
        <dbReference type="SAM" id="Phobius"/>
    </source>
</evidence>
<dbReference type="RefSeq" id="WP_147065385.1">
    <property type="nucleotide sequence ID" value="NZ_BAAARO010000026.1"/>
</dbReference>
<feature type="transmembrane region" description="Helical" evidence="2">
    <location>
        <begin position="215"/>
        <end position="237"/>
    </location>
</feature>
<evidence type="ECO:0000313" key="4">
    <source>
        <dbReference type="Proteomes" id="UP000321534"/>
    </source>
</evidence>
<keyword evidence="2" id="KW-1133">Transmembrane helix</keyword>
<feature type="transmembrane region" description="Helical" evidence="2">
    <location>
        <begin position="187"/>
        <end position="208"/>
    </location>
</feature>
<feature type="transmembrane region" description="Helical" evidence="2">
    <location>
        <begin position="156"/>
        <end position="181"/>
    </location>
</feature>
<reference evidence="3 4" key="1">
    <citation type="submission" date="2019-07" db="EMBL/GenBank/DDBJ databases">
        <title>Whole genome shotgun sequence of Terrabacter aerolatus NBRC 106305.</title>
        <authorList>
            <person name="Hosoyama A."/>
            <person name="Uohara A."/>
            <person name="Ohji S."/>
            <person name="Ichikawa N."/>
        </authorList>
    </citation>
    <scope>NUCLEOTIDE SEQUENCE [LARGE SCALE GENOMIC DNA]</scope>
    <source>
        <strain evidence="3 4">NBRC 106305</strain>
    </source>
</reference>
<organism evidence="3 4">
    <name type="scientific">Terrabacter aerolatus</name>
    <dbReference type="NCBI Taxonomy" id="422442"/>
    <lineage>
        <taxon>Bacteria</taxon>
        <taxon>Bacillati</taxon>
        <taxon>Actinomycetota</taxon>
        <taxon>Actinomycetes</taxon>
        <taxon>Micrococcales</taxon>
        <taxon>Intrasporangiaceae</taxon>
        <taxon>Terrabacter</taxon>
    </lineage>
</organism>
<feature type="transmembrane region" description="Helical" evidence="2">
    <location>
        <begin position="243"/>
        <end position="262"/>
    </location>
</feature>
<accession>A0A512D098</accession>
<feature type="transmembrane region" description="Helical" evidence="2">
    <location>
        <begin position="274"/>
        <end position="294"/>
    </location>
</feature>
<feature type="compositionally biased region" description="Pro residues" evidence="1">
    <location>
        <begin position="1"/>
        <end position="16"/>
    </location>
</feature>
<protein>
    <submittedName>
        <fullName evidence="3">Uncharacterized protein</fullName>
    </submittedName>
</protein>
<dbReference type="EMBL" id="BJYX01000007">
    <property type="protein sequence ID" value="GEO29887.1"/>
    <property type="molecule type" value="Genomic_DNA"/>
</dbReference>
<comment type="caution">
    <text evidence="3">The sequence shown here is derived from an EMBL/GenBank/DDBJ whole genome shotgun (WGS) entry which is preliminary data.</text>
</comment>
<name>A0A512D098_9MICO</name>
<dbReference type="OrthoDB" id="4865156at2"/>
<feature type="transmembrane region" description="Helical" evidence="2">
    <location>
        <begin position="107"/>
        <end position="125"/>
    </location>
</feature>
<proteinExistence type="predicted"/>